<feature type="region of interest" description="Disordered" evidence="6">
    <location>
        <begin position="1543"/>
        <end position="1586"/>
    </location>
</feature>
<evidence type="ECO:0000256" key="5">
    <source>
        <dbReference type="ARBA" id="ARBA00023242"/>
    </source>
</evidence>
<accession>A0A158RAQ0</accession>
<dbReference type="Gene3D" id="2.130.10.10">
    <property type="entry name" value="YVTN repeat-like/Quinoprotein amine dehydrogenase"/>
    <property type="match status" value="1"/>
</dbReference>
<name>A0A158RAQ0_THECL</name>
<feature type="compositionally biased region" description="Acidic residues" evidence="6">
    <location>
        <begin position="1434"/>
        <end position="1448"/>
    </location>
</feature>
<comment type="subcellular location">
    <subcellularLocation>
        <location evidence="1">Nucleus</location>
    </subcellularLocation>
</comment>
<dbReference type="InterPro" id="IPR036322">
    <property type="entry name" value="WD40_repeat_dom_sf"/>
</dbReference>
<dbReference type="GO" id="GO:0080008">
    <property type="term" value="C:Cul4-RING E3 ubiquitin ligase complex"/>
    <property type="evidence" value="ECO:0007669"/>
    <property type="project" value="TreeGrafter"/>
</dbReference>
<evidence type="ECO:0000256" key="3">
    <source>
        <dbReference type="ARBA" id="ARBA00008845"/>
    </source>
</evidence>
<dbReference type="InterPro" id="IPR015943">
    <property type="entry name" value="WD40/YVTN_repeat-like_dom_sf"/>
</dbReference>
<comment type="pathway">
    <text evidence="2">Protein modification; protein ubiquitination.</text>
</comment>
<dbReference type="GO" id="GO:0005634">
    <property type="term" value="C:nucleus"/>
    <property type="evidence" value="ECO:0007669"/>
    <property type="project" value="UniProtKB-SubCell"/>
</dbReference>
<proteinExistence type="inferred from homology"/>
<dbReference type="PANTHER" id="PTHR13129">
    <property type="entry name" value="VPRBP PROTEIN-RELATED"/>
    <property type="match status" value="1"/>
</dbReference>
<organism evidence="9">
    <name type="scientific">Thelazia callipaeda</name>
    <name type="common">Oriental eyeworm</name>
    <name type="synonym">Parasitic nematode</name>
    <dbReference type="NCBI Taxonomy" id="103827"/>
    <lineage>
        <taxon>Eukaryota</taxon>
        <taxon>Metazoa</taxon>
        <taxon>Ecdysozoa</taxon>
        <taxon>Nematoda</taxon>
        <taxon>Chromadorea</taxon>
        <taxon>Rhabditida</taxon>
        <taxon>Spirurina</taxon>
        <taxon>Spiruromorpha</taxon>
        <taxon>Thelazioidea</taxon>
        <taxon>Thelaziidae</taxon>
        <taxon>Thelazia</taxon>
    </lineage>
</organism>
<feature type="compositionally biased region" description="Basic and acidic residues" evidence="6">
    <location>
        <begin position="1495"/>
        <end position="1504"/>
    </location>
</feature>
<dbReference type="SUPFAM" id="SSF48371">
    <property type="entry name" value="ARM repeat"/>
    <property type="match status" value="1"/>
</dbReference>
<feature type="region of interest" description="Disordered" evidence="6">
    <location>
        <begin position="286"/>
        <end position="322"/>
    </location>
</feature>
<feature type="compositionally biased region" description="Acidic residues" evidence="6">
    <location>
        <begin position="1544"/>
        <end position="1560"/>
    </location>
</feature>
<dbReference type="WBParaSite" id="TCLT_0000042501-mRNA-1">
    <property type="protein sequence ID" value="TCLT_0000042501-mRNA-1"/>
    <property type="gene ID" value="TCLT_0000042501"/>
</dbReference>
<dbReference type="InterPro" id="IPR033270">
    <property type="entry name" value="VPRBP/DCAF1"/>
</dbReference>
<evidence type="ECO:0000256" key="4">
    <source>
        <dbReference type="ARBA" id="ARBA00022786"/>
    </source>
</evidence>
<sequence length="1586" mass="179887">MFAPSRSSYGACSKNSPHPSQSNAAGEVQAILAVWETENFRVSFTAKPTLIRLSELIEQATDEFLQHDPDPLDDRHPAKTYPSCILGHLLKVITRYEEFMNKLIVSYLMSRDDVEVNIASARLLLNLTPGLDTSVLSETEGVVSQLYRWAESDATNNHLRAYSFGLLAVVLDVTSVASNLKSSNSALIPIALRRLKYLFERMSRERLETIQESQPNNKDCVSDVGPFVGLVNEAFHSSSKSSLIDVVKEHDTEKIHNEKSSSPSISASTSSFRSFIVGERQSTLRISEPRTAEDLNHTSPPKKKTKLSEEQKDRNLETPPSLLIEGQSNSQWAIMQKRRLGEYRIFPLTTIMEQRLIIQYLTPIGEYQDLLKETYENRSLDLIIEYLRGAQDYDSRLMFDVLKYLSALLVHRKLALDFVAAGGVNLLIRIERESLASVVVGTCLYYLAYNSDAMEGVCLLSEQTLDQIVRLTPVLSYVMWLLEHSYESGRAGASMFFTHAFQFRPILERFDDFDGPRRMFNYISTLTLLQEDSTSVLSDEHMYTSMQAIRNTCTAFRSYMAAQVFVKVEHLKRTHMSRLQSLRDVNIPSCVHNLPPNKGMHLDDESLKICVWTLIHCLGLHSSWKPVDELKRLGFMRSIYFLIAMGSSWSGTAKIEILKMSLDVLWMCSVVPRIQMDMCENSFKIREQDVNVIGSILELCEGDIIPDAEVQFAALRVIINCVCGPLERLSGRQAVSPSVNEVVAPPTDSRGSCRNFATLARMRKQKKAQIESFMEKIWSIVRKNSGIMILKKLLYTEIPITEADSLRALACQAFNGLARFESVRQILEVMPLFADGELCGLMREPVMPERRAEHARFCEQAHILIERITKRRFHEFPNDLTKEKLWKWHIVAQTKVVYNDQELLQLIHQHLLKKGLLKTANNLKEEASLPDIPATRISSRLTSIGALPKCYENTFSDFDSDIVSRKSRMLGAFHHENRPEYARPKILQKQNISSSSLDTYWNDTLPTTSSSSYSIDPEKMDIVGSTGSDKDSLVSSTMPVPPKNLDEIITDFFRNQHSTCRNPVSTCPPFSFYYPHHCPEPQRKHFAPKNIASRFFSRSIISPTWHKERIREDICFAFSRFRPIRTFSESEETFTCCSFSIDDEHILLGSYAGALNWFNIHTGVQESNTDCHHSAITGIEQSKDGSLLLTSSAFVKPLSSLWRIGETQEHLINFPDEYFVEFSKTVQDRIIGTQGHKATIYDTETGRAVVRLFDDRLANNYTRNKATFDPRDELVLNDGVLWDARVSVKIIHKFDKMNTVNCGMFHPRGNEVIINSEVWDMRNFKLLHSINALDQCKIVFSGGTDAFYGSAYLDLEEVDDRFRQTMSSSFRTFDSTTYKLITTVDARRALFDLCADHNDQYMALIETHGNSSDLLELRDNLCRLYEVGKHREPDECDEEEDGGDDNDEIGSSSEIDSSIGDTTSTETSSNGNSEGSEESLYELAHLNDEDEQTPDEDRVSEHGENSQGGGVVLRIGEREALNIVFDTGTNRRDIRLLHALATESDSDEADISFNPDDDLTNGDMHPGSSSIVLNPVLRKQRRAGRE</sequence>
<dbReference type="PROSITE" id="PS50896">
    <property type="entry name" value="LISH"/>
    <property type="match status" value="1"/>
</dbReference>
<dbReference type="STRING" id="103827.A0A158RAQ0"/>
<dbReference type="SMART" id="SM00667">
    <property type="entry name" value="LisH"/>
    <property type="match status" value="1"/>
</dbReference>
<evidence type="ECO:0000256" key="6">
    <source>
        <dbReference type="SAM" id="MobiDB-lite"/>
    </source>
</evidence>
<feature type="compositionally biased region" description="Low complexity" evidence="6">
    <location>
        <begin position="1449"/>
        <end position="1474"/>
    </location>
</feature>
<feature type="region of interest" description="Disordered" evidence="6">
    <location>
        <begin position="1"/>
        <end position="21"/>
    </location>
</feature>
<keyword evidence="4" id="KW-0833">Ubl conjugation pathway</keyword>
<protein>
    <submittedName>
        <fullName evidence="9">LisH domain-containing protein</fullName>
    </submittedName>
</protein>
<evidence type="ECO:0000313" key="8">
    <source>
        <dbReference type="Proteomes" id="UP000276776"/>
    </source>
</evidence>
<reference evidence="9" key="1">
    <citation type="submission" date="2016-04" db="UniProtKB">
        <authorList>
            <consortium name="WormBaseParasite"/>
        </authorList>
    </citation>
    <scope>IDENTIFICATION</scope>
</reference>
<dbReference type="PANTHER" id="PTHR13129:SF4">
    <property type="entry name" value="DDB1- AND CUL4-ASSOCIATED FACTOR 1"/>
    <property type="match status" value="1"/>
</dbReference>
<dbReference type="GO" id="GO:0016567">
    <property type="term" value="P:protein ubiquitination"/>
    <property type="evidence" value="ECO:0007669"/>
    <property type="project" value="UniProtKB-UniPathway"/>
</dbReference>
<feature type="compositionally biased region" description="Basic and acidic residues" evidence="6">
    <location>
        <begin position="306"/>
        <end position="316"/>
    </location>
</feature>
<evidence type="ECO:0000313" key="9">
    <source>
        <dbReference type="WBParaSite" id="TCLT_0000042501-mRNA-1"/>
    </source>
</evidence>
<dbReference type="InterPro" id="IPR016024">
    <property type="entry name" value="ARM-type_fold"/>
</dbReference>
<dbReference type="InterPro" id="IPR006594">
    <property type="entry name" value="LisH"/>
</dbReference>
<feature type="region of interest" description="Disordered" evidence="6">
    <location>
        <begin position="1432"/>
        <end position="1511"/>
    </location>
</feature>
<dbReference type="EMBL" id="UYYF01000029">
    <property type="protein sequence ID" value="VDM95391.1"/>
    <property type="molecule type" value="Genomic_DNA"/>
</dbReference>
<evidence type="ECO:0000256" key="2">
    <source>
        <dbReference type="ARBA" id="ARBA00004906"/>
    </source>
</evidence>
<keyword evidence="5" id="KW-0539">Nucleus</keyword>
<dbReference type="Proteomes" id="UP000276776">
    <property type="component" value="Unassembled WGS sequence"/>
</dbReference>
<reference evidence="7 8" key="2">
    <citation type="submission" date="2018-11" db="EMBL/GenBank/DDBJ databases">
        <authorList>
            <consortium name="Pathogen Informatics"/>
        </authorList>
    </citation>
    <scope>NUCLEOTIDE SEQUENCE [LARGE SCALE GENOMIC DNA]</scope>
</reference>
<gene>
    <name evidence="7" type="ORF">TCLT_LOCUS426</name>
</gene>
<dbReference type="OrthoDB" id="27563at2759"/>
<evidence type="ECO:0000256" key="1">
    <source>
        <dbReference type="ARBA" id="ARBA00004123"/>
    </source>
</evidence>
<dbReference type="OMA" id="ECSQDQA"/>
<feature type="compositionally biased region" description="Basic and acidic residues" evidence="6">
    <location>
        <begin position="287"/>
        <end position="296"/>
    </location>
</feature>
<keyword evidence="8" id="KW-1185">Reference proteome</keyword>
<dbReference type="UniPathway" id="UPA00143"/>
<dbReference type="SUPFAM" id="SSF50978">
    <property type="entry name" value="WD40 repeat-like"/>
    <property type="match status" value="1"/>
</dbReference>
<evidence type="ECO:0000313" key="7">
    <source>
        <dbReference type="EMBL" id="VDM95391.1"/>
    </source>
</evidence>
<comment type="similarity">
    <text evidence="3">Belongs to the VPRBP/DCAF1 family.</text>
</comment>